<dbReference type="KEGG" id="ptrr:6349210"/>
<dbReference type="InterPro" id="IPR000719">
    <property type="entry name" value="Prot_kinase_dom"/>
</dbReference>
<comment type="caution">
    <text evidence="1">The sequence shown here is derived from an EMBL/GenBank/DDBJ whole genome shotgun (WGS) entry which is preliminary data.</text>
</comment>
<dbReference type="PROSITE" id="PS50011">
    <property type="entry name" value="PROTEIN_KINASE_DOM"/>
    <property type="match status" value="1"/>
</dbReference>
<proteinExistence type="predicted"/>
<gene>
    <name evidence="1" type="ORF">PtrM4_131820</name>
</gene>
<dbReference type="Proteomes" id="UP000245464">
    <property type="component" value="Chromosome 7"/>
</dbReference>
<dbReference type="Gene3D" id="1.10.510.10">
    <property type="entry name" value="Transferase(Phosphotransferase) domain 1"/>
    <property type="match status" value="1"/>
</dbReference>
<accession>A0A316ZM06</accession>
<keyword evidence="1" id="KW-0418">Kinase</keyword>
<dbReference type="GO" id="GO:0004672">
    <property type="term" value="F:protein kinase activity"/>
    <property type="evidence" value="ECO:0007669"/>
    <property type="project" value="InterPro"/>
</dbReference>
<protein>
    <submittedName>
        <fullName evidence="1">SPS1, Serine-threonine protein kinase</fullName>
    </submittedName>
</protein>
<dbReference type="AlphaFoldDB" id="A0A316ZM06"/>
<evidence type="ECO:0000313" key="2">
    <source>
        <dbReference type="Proteomes" id="UP000245464"/>
    </source>
</evidence>
<dbReference type="SUPFAM" id="SSF56112">
    <property type="entry name" value="Protein kinase-like (PK-like)"/>
    <property type="match status" value="1"/>
</dbReference>
<dbReference type="RefSeq" id="XP_001941229.2">
    <property type="nucleotide sequence ID" value="XM_001941194.2"/>
</dbReference>
<keyword evidence="1" id="KW-0808">Transferase</keyword>
<dbReference type="InterPro" id="IPR011009">
    <property type="entry name" value="Kinase-like_dom_sf"/>
</dbReference>
<reference evidence="1 2" key="1">
    <citation type="journal article" date="2018" name="BMC Genomics">
        <title>Comparative genomics of the wheat fungal pathogen Pyrenophora tritici-repentis reveals chromosomal variations and genome plasticity.</title>
        <authorList>
            <person name="Moolhuijzen P."/>
            <person name="See P.T."/>
            <person name="Hane J.K."/>
            <person name="Shi G."/>
            <person name="Liu Z."/>
            <person name="Oliver R.P."/>
            <person name="Moffat C.S."/>
        </authorList>
    </citation>
    <scope>NUCLEOTIDE SEQUENCE [LARGE SCALE GENOMIC DNA]</scope>
    <source>
        <strain evidence="1">M4</strain>
    </source>
</reference>
<dbReference type="EMBL" id="NQIK02000007">
    <property type="protein sequence ID" value="KAF7568569.1"/>
    <property type="molecule type" value="Genomic_DNA"/>
</dbReference>
<dbReference type="GO" id="GO:0005524">
    <property type="term" value="F:ATP binding"/>
    <property type="evidence" value="ECO:0007669"/>
    <property type="project" value="InterPro"/>
</dbReference>
<evidence type="ECO:0000313" key="1">
    <source>
        <dbReference type="EMBL" id="KAF7568569.1"/>
    </source>
</evidence>
<dbReference type="GeneID" id="6349210"/>
<organism evidence="1 2">
    <name type="scientific">Pyrenophora tritici-repentis</name>
    <dbReference type="NCBI Taxonomy" id="45151"/>
    <lineage>
        <taxon>Eukaryota</taxon>
        <taxon>Fungi</taxon>
        <taxon>Dikarya</taxon>
        <taxon>Ascomycota</taxon>
        <taxon>Pezizomycotina</taxon>
        <taxon>Dothideomycetes</taxon>
        <taxon>Pleosporomycetidae</taxon>
        <taxon>Pleosporales</taxon>
        <taxon>Pleosporineae</taxon>
        <taxon>Pleosporaceae</taxon>
        <taxon>Pyrenophora</taxon>
    </lineage>
</organism>
<name>A0A316ZM06_9PLEO</name>
<sequence>MSTNHPRSEFFTFQKLTQTTYLTKHIPTSTLYIEKRTLPTQSTSPSILREIAALTRLKNHPHIISLFAYISTDPYTSLYLQHCPLGSLDNFIKNGIVLPDEGFLWKIFWDLALAVCFLTTGYGYEETRLLALGGSVVEGKKGGLGEYDTWGY</sequence>